<dbReference type="SUPFAM" id="SSF141571">
    <property type="entry name" value="Pentapeptide repeat-like"/>
    <property type="match status" value="1"/>
</dbReference>
<keyword evidence="1" id="KW-0472">Membrane</keyword>
<feature type="transmembrane region" description="Helical" evidence="1">
    <location>
        <begin position="61"/>
        <end position="79"/>
    </location>
</feature>
<gene>
    <name evidence="2" type="ORF">EDD39_6356</name>
</gene>
<dbReference type="PANTHER" id="PTHR14136">
    <property type="entry name" value="BTB_POZ DOMAIN-CONTAINING PROTEIN KCTD9"/>
    <property type="match status" value="1"/>
</dbReference>
<dbReference type="Proteomes" id="UP000267408">
    <property type="component" value="Unassembled WGS sequence"/>
</dbReference>
<organism evidence="2 3">
    <name type="scientific">Kitasatospora cineracea</name>
    <dbReference type="NCBI Taxonomy" id="88074"/>
    <lineage>
        <taxon>Bacteria</taxon>
        <taxon>Bacillati</taxon>
        <taxon>Actinomycetota</taxon>
        <taxon>Actinomycetes</taxon>
        <taxon>Kitasatosporales</taxon>
        <taxon>Streptomycetaceae</taxon>
        <taxon>Kitasatospora</taxon>
    </lineage>
</organism>
<protein>
    <submittedName>
        <fullName evidence="2">Pentapeptide repeat protein</fullName>
    </submittedName>
</protein>
<dbReference type="Pfam" id="PF00805">
    <property type="entry name" value="Pentapeptide"/>
    <property type="match status" value="1"/>
</dbReference>
<keyword evidence="1" id="KW-0812">Transmembrane</keyword>
<evidence type="ECO:0000313" key="2">
    <source>
        <dbReference type="EMBL" id="ROR38181.1"/>
    </source>
</evidence>
<sequence length="292" mass="30980">MTWKTFRFVIAVAAGMVVVVGALLLAFTPVSRDLTHWLAGSDWADMNGAARTAAEGQVRSAVLQVIAAVGASIALLYTARTYRLSRRGQVTDRFTKALERLSADESYVRLGGVFAMEQIVQDAPEQGVHAARVLNAYVRRRANPADRSGGLEAAKLPKDPEETVTEALRVLTTARPWWRSEADRPQVDLTKLHLAGAQLTSASLRGALLGGTTLLGAELAKADLSGADLSKANLSGANLEGADLSDAGLDEADLSEARGLEVRQLLRARSLRGCRLPPGVSSNAEVAGRAAD</sequence>
<keyword evidence="1" id="KW-1133">Transmembrane helix</keyword>
<dbReference type="RefSeq" id="WP_123562618.1">
    <property type="nucleotide sequence ID" value="NZ_RJVJ01000002.1"/>
</dbReference>
<evidence type="ECO:0000256" key="1">
    <source>
        <dbReference type="SAM" id="Phobius"/>
    </source>
</evidence>
<dbReference type="InterPro" id="IPR051082">
    <property type="entry name" value="Pentapeptide-BTB/POZ_domain"/>
</dbReference>
<dbReference type="OrthoDB" id="4563217at2"/>
<dbReference type="InterPro" id="IPR001646">
    <property type="entry name" value="5peptide_repeat"/>
</dbReference>
<evidence type="ECO:0000313" key="3">
    <source>
        <dbReference type="Proteomes" id="UP000267408"/>
    </source>
</evidence>
<dbReference type="Gene3D" id="2.160.20.80">
    <property type="entry name" value="E3 ubiquitin-protein ligase SopA"/>
    <property type="match status" value="1"/>
</dbReference>
<dbReference type="AlphaFoldDB" id="A0A8G1UH33"/>
<proteinExistence type="predicted"/>
<comment type="caution">
    <text evidence="2">The sequence shown here is derived from an EMBL/GenBank/DDBJ whole genome shotgun (WGS) entry which is preliminary data.</text>
</comment>
<accession>A0A8G1UH33</accession>
<dbReference type="EMBL" id="RJVJ01000002">
    <property type="protein sequence ID" value="ROR38181.1"/>
    <property type="molecule type" value="Genomic_DNA"/>
</dbReference>
<name>A0A8G1UH33_9ACTN</name>
<reference evidence="2 3" key="1">
    <citation type="submission" date="2018-11" db="EMBL/GenBank/DDBJ databases">
        <title>Sequencing the genomes of 1000 actinobacteria strains.</title>
        <authorList>
            <person name="Klenk H.-P."/>
        </authorList>
    </citation>
    <scope>NUCLEOTIDE SEQUENCE [LARGE SCALE GENOMIC DNA]</scope>
    <source>
        <strain evidence="2 3">DSM 44780</strain>
    </source>
</reference>
<dbReference type="PANTHER" id="PTHR14136:SF17">
    <property type="entry name" value="BTB_POZ DOMAIN-CONTAINING PROTEIN KCTD9"/>
    <property type="match status" value="1"/>
</dbReference>